<dbReference type="OrthoDB" id="9785408at2"/>
<dbReference type="GO" id="GO:0047372">
    <property type="term" value="F:monoacylglycerol lipase activity"/>
    <property type="evidence" value="ECO:0007669"/>
    <property type="project" value="TreeGrafter"/>
</dbReference>
<evidence type="ECO:0000313" key="3">
    <source>
        <dbReference type="EMBL" id="ABC82709.1"/>
    </source>
</evidence>
<dbReference type="EMBL" id="CP000251">
    <property type="protein sequence ID" value="ABC82709.1"/>
    <property type="molecule type" value="Genomic_DNA"/>
</dbReference>
<organism evidence="3 4">
    <name type="scientific">Anaeromyxobacter dehalogenans (strain 2CP-C)</name>
    <dbReference type="NCBI Taxonomy" id="290397"/>
    <lineage>
        <taxon>Bacteria</taxon>
        <taxon>Pseudomonadati</taxon>
        <taxon>Myxococcota</taxon>
        <taxon>Myxococcia</taxon>
        <taxon>Myxococcales</taxon>
        <taxon>Cystobacterineae</taxon>
        <taxon>Anaeromyxobacteraceae</taxon>
        <taxon>Anaeromyxobacter</taxon>
    </lineage>
</organism>
<dbReference type="SUPFAM" id="SSF53474">
    <property type="entry name" value="alpha/beta-Hydrolases"/>
    <property type="match status" value="1"/>
</dbReference>
<dbReference type="PROSITE" id="PS51257">
    <property type="entry name" value="PROKAR_LIPOPROTEIN"/>
    <property type="match status" value="1"/>
</dbReference>
<gene>
    <name evidence="3" type="ordered locus">Adeh_2939</name>
</gene>
<dbReference type="Gene3D" id="3.40.50.1820">
    <property type="entry name" value="alpha/beta hydrolase"/>
    <property type="match status" value="1"/>
</dbReference>
<dbReference type="PANTHER" id="PTHR43798">
    <property type="entry name" value="MONOACYLGLYCEROL LIPASE"/>
    <property type="match status" value="1"/>
</dbReference>
<reference evidence="3" key="1">
    <citation type="submission" date="2006-01" db="EMBL/GenBank/DDBJ databases">
        <title>Complete sequence of Anaeromyxobacter dehalogenans 2CP-C.</title>
        <authorList>
            <consortium name="US DOE Joint Genome Institute"/>
            <person name="Copeland A."/>
            <person name="Lucas S."/>
            <person name="Lapidus A."/>
            <person name="Barry K."/>
            <person name="Detter J.C."/>
            <person name="Glavina T."/>
            <person name="Hammon N."/>
            <person name="Israni S."/>
            <person name="Pitluck S."/>
            <person name="Brettin T."/>
            <person name="Bruce D."/>
            <person name="Han C."/>
            <person name="Tapia R."/>
            <person name="Gilna P."/>
            <person name="Kiss H."/>
            <person name="Schmutz J."/>
            <person name="Larimer F."/>
            <person name="Land M."/>
            <person name="Kyrpides N."/>
            <person name="Anderson I."/>
            <person name="Sanford R.A."/>
            <person name="Ritalahti K.M."/>
            <person name="Thomas H.S."/>
            <person name="Kirby J.R."/>
            <person name="Zhulin I.B."/>
            <person name="Loeffler F.E."/>
            <person name="Richardson P."/>
        </authorList>
    </citation>
    <scope>NUCLEOTIDE SEQUENCE</scope>
    <source>
        <strain evidence="3">2CP-C</strain>
    </source>
</reference>
<dbReference type="GO" id="GO:0016020">
    <property type="term" value="C:membrane"/>
    <property type="evidence" value="ECO:0007669"/>
    <property type="project" value="TreeGrafter"/>
</dbReference>
<dbReference type="ESTHER" id="anade-q2idq1">
    <property type="family name" value="AlphaBeta_hydrolase"/>
</dbReference>
<dbReference type="STRING" id="290397.Adeh_2939"/>
<dbReference type="InterPro" id="IPR050266">
    <property type="entry name" value="AB_hydrolase_sf"/>
</dbReference>
<dbReference type="InterPro" id="IPR029058">
    <property type="entry name" value="AB_hydrolase_fold"/>
</dbReference>
<evidence type="ECO:0000256" key="1">
    <source>
        <dbReference type="SAM" id="SignalP"/>
    </source>
</evidence>
<protein>
    <submittedName>
        <fullName evidence="3">Alpha/beta hydrolase</fullName>
    </submittedName>
</protein>
<dbReference type="RefSeq" id="WP_011421991.1">
    <property type="nucleotide sequence ID" value="NC_007760.1"/>
</dbReference>
<sequence>MPSPRRPAAVSSLLPPLAALALACAGAPPRAPATALPAGAVDPDAGAFEYPLPVSYFELDSQRQRLRMAYLDARAAAPNGRTVLLLHGKNFHAGTWAETIAALNRAGFRVIAPDQIGFGKSSKPERYQFSFAQLAANTRALLASLGVERTAVVGHSMGGMLAVRYALEYPEATERLLLVNPIGLEDYAAFLPPRTVDQWYAQELKQTPDSVRSYQRQAYYDGAWKPEYEAHTRLLAGWTLHPGWPRVAWDSALTYDMIVTQPVVHELERLAVPTRLVIGLRDRTAIGRPLAPAGLREAMGDYTRLGKAAQRRIPGAELVELPGIGHVPQVEAFPAFEKALLDFLR</sequence>
<proteinExistence type="predicted"/>
<dbReference type="InterPro" id="IPR000639">
    <property type="entry name" value="Epox_hydrolase-like"/>
</dbReference>
<evidence type="ECO:0000259" key="2">
    <source>
        <dbReference type="Pfam" id="PF00561"/>
    </source>
</evidence>
<dbReference type="KEGG" id="ade:Adeh_2939"/>
<dbReference type="eggNOG" id="COG2267">
    <property type="taxonomic scope" value="Bacteria"/>
</dbReference>
<keyword evidence="1" id="KW-0732">Signal</keyword>
<name>Q2IDQ1_ANADE</name>
<dbReference type="GO" id="GO:0046464">
    <property type="term" value="P:acylglycerol catabolic process"/>
    <property type="evidence" value="ECO:0007669"/>
    <property type="project" value="TreeGrafter"/>
</dbReference>
<feature type="signal peptide" evidence="1">
    <location>
        <begin position="1"/>
        <end position="21"/>
    </location>
</feature>
<accession>Q2IDQ1</accession>
<dbReference type="Pfam" id="PF00561">
    <property type="entry name" value="Abhydrolase_1"/>
    <property type="match status" value="1"/>
</dbReference>
<feature type="domain" description="AB hydrolase-1" evidence="2">
    <location>
        <begin position="82"/>
        <end position="227"/>
    </location>
</feature>
<dbReference type="PRINTS" id="PR00412">
    <property type="entry name" value="EPOXHYDRLASE"/>
</dbReference>
<dbReference type="AlphaFoldDB" id="Q2IDQ1"/>
<dbReference type="HOGENOM" id="CLU_020336_2_0_7"/>
<dbReference type="PANTHER" id="PTHR43798:SF33">
    <property type="entry name" value="HYDROLASE, PUTATIVE (AFU_ORTHOLOGUE AFUA_2G14860)-RELATED"/>
    <property type="match status" value="1"/>
</dbReference>
<feature type="chain" id="PRO_5004210005" evidence="1">
    <location>
        <begin position="22"/>
        <end position="345"/>
    </location>
</feature>
<dbReference type="Proteomes" id="UP000001935">
    <property type="component" value="Chromosome"/>
</dbReference>
<keyword evidence="3" id="KW-0378">Hydrolase</keyword>
<dbReference type="InterPro" id="IPR000073">
    <property type="entry name" value="AB_hydrolase_1"/>
</dbReference>
<dbReference type="PRINTS" id="PR00111">
    <property type="entry name" value="ABHYDROLASE"/>
</dbReference>
<evidence type="ECO:0000313" key="4">
    <source>
        <dbReference type="Proteomes" id="UP000001935"/>
    </source>
</evidence>